<dbReference type="KEGG" id="psyt:DSAG12_00380"/>
<name>A0A5B9D6Y8_9ARCH</name>
<evidence type="ECO:0000259" key="2">
    <source>
        <dbReference type="Pfam" id="PF01191"/>
    </source>
</evidence>
<dbReference type="InterPro" id="IPR014381">
    <property type="entry name" value="Arch_Rpo5/euc_Rpb5"/>
</dbReference>
<dbReference type="EMBL" id="CP042905">
    <property type="protein sequence ID" value="QEE14567.1"/>
    <property type="molecule type" value="Genomic_DNA"/>
</dbReference>
<protein>
    <submittedName>
        <fullName evidence="3">DNA-directed RNA polymerase subunit H</fullName>
    </submittedName>
</protein>
<reference evidence="3 4" key="1">
    <citation type="journal article" date="2020" name="Nature">
        <title>Isolation of an archaeon at the prokaryote-eukaryote interface.</title>
        <authorList>
            <person name="Imachi H."/>
            <person name="Nobu M.K."/>
            <person name="Nakahara N."/>
            <person name="Morono Y."/>
            <person name="Ogawara M."/>
            <person name="Takaki Y."/>
            <person name="Takano Y."/>
            <person name="Uematsu K."/>
            <person name="Ikuta T."/>
            <person name="Ito M."/>
            <person name="Matsui Y."/>
            <person name="Miyazaki M."/>
            <person name="Murata K."/>
            <person name="Saito Y."/>
            <person name="Sakai S."/>
            <person name="Song C."/>
            <person name="Tasumi E."/>
            <person name="Yamanaka Y."/>
            <person name="Yamaguchi T."/>
            <person name="Kamagata Y."/>
            <person name="Tamaki H."/>
            <person name="Takai K."/>
        </authorList>
    </citation>
    <scope>NUCLEOTIDE SEQUENCE [LARGE SCALE GENOMIC DNA]</scope>
    <source>
        <strain evidence="3 4">MK-D1</strain>
    </source>
</reference>
<dbReference type="Gene3D" id="3.90.940.20">
    <property type="entry name" value="RPB5-like RNA polymerase subunit"/>
    <property type="match status" value="1"/>
</dbReference>
<dbReference type="GeneID" id="41328383"/>
<dbReference type="GO" id="GO:0003899">
    <property type="term" value="F:DNA-directed RNA polymerase activity"/>
    <property type="evidence" value="ECO:0007669"/>
    <property type="project" value="UniProtKB-EC"/>
</dbReference>
<dbReference type="OrthoDB" id="30537at2157"/>
<feature type="domain" description="RNA polymerase subunit H/Rpb5 C-terminal" evidence="2">
    <location>
        <begin position="10"/>
        <end position="83"/>
    </location>
</feature>
<dbReference type="GO" id="GO:0042797">
    <property type="term" value="P:tRNA transcription by RNA polymerase III"/>
    <property type="evidence" value="ECO:0007669"/>
    <property type="project" value="TreeGrafter"/>
</dbReference>
<evidence type="ECO:0000313" key="4">
    <source>
        <dbReference type="Proteomes" id="UP000321408"/>
    </source>
</evidence>
<dbReference type="SUPFAM" id="SSF55287">
    <property type="entry name" value="RPB5-like RNA polymerase subunit"/>
    <property type="match status" value="1"/>
</dbReference>
<dbReference type="InterPro" id="IPR000783">
    <property type="entry name" value="RNA_pol_subH/Rpb5_C"/>
</dbReference>
<dbReference type="PANTHER" id="PTHR10535:SF0">
    <property type="entry name" value="DNA-DIRECTED RNA POLYMERASES I, II, AND III SUBUNIT RPABC1"/>
    <property type="match status" value="1"/>
</dbReference>
<keyword evidence="1" id="KW-0804">Transcription</keyword>
<proteinExistence type="predicted"/>
<dbReference type="Pfam" id="PF01191">
    <property type="entry name" value="RNA_pol_Rpb5_C"/>
    <property type="match status" value="1"/>
</dbReference>
<gene>
    <name evidence="3" type="ORF">DSAG12_00380</name>
</gene>
<keyword evidence="3" id="KW-0240">DNA-directed RNA polymerase</keyword>
<dbReference type="GO" id="GO:0000428">
    <property type="term" value="C:DNA-directed RNA polymerase complex"/>
    <property type="evidence" value="ECO:0007669"/>
    <property type="project" value="UniProtKB-KW"/>
</dbReference>
<dbReference type="PANTHER" id="PTHR10535">
    <property type="entry name" value="DNA-DIRECTED RNA POLYMERASES I, II, AND III SUBUNIT RPABC1"/>
    <property type="match status" value="1"/>
</dbReference>
<dbReference type="InterPro" id="IPR035913">
    <property type="entry name" value="RPB5-like_sf"/>
</dbReference>
<dbReference type="GO" id="GO:0003677">
    <property type="term" value="F:DNA binding"/>
    <property type="evidence" value="ECO:0007669"/>
    <property type="project" value="InterPro"/>
</dbReference>
<dbReference type="GO" id="GO:0006366">
    <property type="term" value="P:transcription by RNA polymerase II"/>
    <property type="evidence" value="ECO:0007669"/>
    <property type="project" value="TreeGrafter"/>
</dbReference>
<dbReference type="AlphaFoldDB" id="A0A5B9D6Y8"/>
<accession>A0A5B9D6Y8</accession>
<evidence type="ECO:0000313" key="3">
    <source>
        <dbReference type="EMBL" id="QEE14567.1"/>
    </source>
</evidence>
<organism evidence="3 4">
    <name type="scientific">Promethearchaeum syntrophicum</name>
    <dbReference type="NCBI Taxonomy" id="2594042"/>
    <lineage>
        <taxon>Archaea</taxon>
        <taxon>Promethearchaeati</taxon>
        <taxon>Promethearchaeota</taxon>
        <taxon>Promethearchaeia</taxon>
        <taxon>Promethearchaeales</taxon>
        <taxon>Promethearchaeaceae</taxon>
        <taxon>Promethearchaeum</taxon>
    </lineage>
</organism>
<dbReference type="GO" id="GO:0006362">
    <property type="term" value="P:transcription elongation by RNA polymerase I"/>
    <property type="evidence" value="ECO:0007669"/>
    <property type="project" value="TreeGrafter"/>
</dbReference>
<dbReference type="Proteomes" id="UP000321408">
    <property type="component" value="Chromosome"/>
</dbReference>
<reference evidence="3 4" key="2">
    <citation type="journal article" date="2024" name="Int. J. Syst. Evol. Microbiol.">
        <title>Promethearchaeum syntrophicum gen. nov., sp. nov., an anaerobic, obligately syntrophic archaeon, the first isolate of the lineage 'Asgard' archaea, and proposal of the new archaeal phylum Promethearchaeota phyl. nov. and kingdom Promethearchaeati regn. nov.</title>
        <authorList>
            <person name="Imachi H."/>
            <person name="Nobu M.K."/>
            <person name="Kato S."/>
            <person name="Takaki Y."/>
            <person name="Miyazaki M."/>
            <person name="Miyata M."/>
            <person name="Ogawara M."/>
            <person name="Saito Y."/>
            <person name="Sakai S."/>
            <person name="Tahara Y.O."/>
            <person name="Takano Y."/>
            <person name="Tasumi E."/>
            <person name="Uematsu K."/>
            <person name="Yoshimura T."/>
            <person name="Itoh T."/>
            <person name="Ohkuma M."/>
            <person name="Takai K."/>
        </authorList>
    </citation>
    <scope>NUCLEOTIDE SEQUENCE [LARGE SCALE GENOMIC DNA]</scope>
    <source>
        <strain evidence="3 4">MK-D1</strain>
    </source>
</reference>
<sequence>MVTTKKTKKIDVLAHVSVPFHTILTKKETTQLLKDYSIRLVNLPRMFTDDPAALSLGACEGDVLKIIRKSSTTVDTIETYRFCVKRRTDK</sequence>
<evidence type="ECO:0000256" key="1">
    <source>
        <dbReference type="ARBA" id="ARBA00023163"/>
    </source>
</evidence>
<dbReference type="RefSeq" id="WP_147661516.1">
    <property type="nucleotide sequence ID" value="NZ_CP042905.2"/>
</dbReference>
<keyword evidence="4" id="KW-1185">Reference proteome</keyword>